<proteinExistence type="inferred from homology"/>
<evidence type="ECO:0000256" key="1">
    <source>
        <dbReference type="ARBA" id="ARBA00004651"/>
    </source>
</evidence>
<keyword evidence="6 9" id="KW-0812">Transmembrane</keyword>
<evidence type="ECO:0000256" key="2">
    <source>
        <dbReference type="ARBA" id="ARBA00004953"/>
    </source>
</evidence>
<dbReference type="PANTHER" id="PTHR34308">
    <property type="entry name" value="COBALAMIN BIOSYNTHESIS PROTEIN CBIB"/>
    <property type="match status" value="1"/>
</dbReference>
<dbReference type="GO" id="GO:0048472">
    <property type="term" value="F:threonine-phosphate decarboxylase activity"/>
    <property type="evidence" value="ECO:0007669"/>
    <property type="project" value="InterPro"/>
</dbReference>
<dbReference type="AlphaFoldDB" id="H1DKD0"/>
<dbReference type="InterPro" id="IPR004485">
    <property type="entry name" value="Cobalamin_biosynth_CobD/CbiB"/>
</dbReference>
<dbReference type="NCBIfam" id="TIGR00380">
    <property type="entry name" value="cobal_cbiB"/>
    <property type="match status" value="1"/>
</dbReference>
<dbReference type="UniPathway" id="UPA00148"/>
<dbReference type="eggNOG" id="COG1270">
    <property type="taxonomic scope" value="Bacteria"/>
</dbReference>
<protein>
    <recommendedName>
        <fullName evidence="9">Cobalamin biosynthesis protein CobD</fullName>
    </recommendedName>
</protein>
<dbReference type="GeneID" id="98070246"/>
<comment type="pathway">
    <text evidence="2 9">Cofactor biosynthesis; adenosylcobalamin biosynthesis.</text>
</comment>
<dbReference type="RefSeq" id="WP_009137860.1">
    <property type="nucleotide sequence ID" value="NZ_JH594597.1"/>
</dbReference>
<keyword evidence="11" id="KW-1185">Reference proteome</keyword>
<accession>H1DKD0</accession>
<feature type="transmembrane region" description="Helical" evidence="9">
    <location>
        <begin position="57"/>
        <end position="77"/>
    </location>
</feature>
<name>H1DKD0_9BACT</name>
<dbReference type="Proteomes" id="UP000004892">
    <property type="component" value="Unassembled WGS sequence"/>
</dbReference>
<feature type="transmembrane region" description="Helical" evidence="9">
    <location>
        <begin position="293"/>
        <end position="312"/>
    </location>
</feature>
<evidence type="ECO:0000256" key="7">
    <source>
        <dbReference type="ARBA" id="ARBA00022989"/>
    </source>
</evidence>
<dbReference type="Pfam" id="PF03186">
    <property type="entry name" value="CobD_Cbib"/>
    <property type="match status" value="1"/>
</dbReference>
<evidence type="ECO:0000256" key="9">
    <source>
        <dbReference type="HAMAP-Rule" id="MF_00024"/>
    </source>
</evidence>
<dbReference type="STRING" id="742817.HMPREF9449_02716"/>
<dbReference type="EMBL" id="ADMC01000028">
    <property type="protein sequence ID" value="EHP45744.1"/>
    <property type="molecule type" value="Genomic_DNA"/>
</dbReference>
<dbReference type="HOGENOM" id="CLU_054212_0_0_10"/>
<comment type="caution">
    <text evidence="9">Lacks conserved residue(s) required for the propagation of feature annotation.</text>
</comment>
<sequence>MQNSFYEVIIPLVAGYGLDWVLGDPRKLPHPVVLFGNTIAFAEKTLNKGKCRKGKGALVALGLPLLTAGIFWGIMGGLKNGGIGWYCFAATIFVFYGLANRSLIREGREVIDTLEKQGLEAGRRRLSWIVGRDTSALSPKQIYTAVLETMAENLSDGVVAPLFYYALGGVPAMMTYKMINTLDSMIGYRDERYRDFGCWAARLDDVVNYMPARLTALLMILISHRRGLLRFVFRNGSKHASPNAGYPEAAMAGILNCRFGGSHLYHGLLIRKPYIGENNRNLCRRDYARAVRINEGVTFLTVCLIVMSYYLIYF</sequence>
<evidence type="ECO:0000256" key="4">
    <source>
        <dbReference type="ARBA" id="ARBA00022475"/>
    </source>
</evidence>
<gene>
    <name evidence="9" type="primary">cobD</name>
    <name evidence="10" type="ORF">HMPREF9449_02716</name>
</gene>
<keyword evidence="8 9" id="KW-0472">Membrane</keyword>
<evidence type="ECO:0000313" key="11">
    <source>
        <dbReference type="Proteomes" id="UP000004892"/>
    </source>
</evidence>
<feature type="transmembrane region" description="Helical" evidence="9">
    <location>
        <begin position="83"/>
        <end position="99"/>
    </location>
</feature>
<evidence type="ECO:0000256" key="8">
    <source>
        <dbReference type="ARBA" id="ARBA00023136"/>
    </source>
</evidence>
<keyword evidence="7 9" id="KW-1133">Transmembrane helix</keyword>
<dbReference type="GO" id="GO:0015420">
    <property type="term" value="F:ABC-type vitamin B12 transporter activity"/>
    <property type="evidence" value="ECO:0007669"/>
    <property type="project" value="UniProtKB-UniRule"/>
</dbReference>
<organism evidence="10 11">
    <name type="scientific">Odoribacter laneus YIT 12061</name>
    <dbReference type="NCBI Taxonomy" id="742817"/>
    <lineage>
        <taxon>Bacteria</taxon>
        <taxon>Pseudomonadati</taxon>
        <taxon>Bacteroidota</taxon>
        <taxon>Bacteroidia</taxon>
        <taxon>Bacteroidales</taxon>
        <taxon>Odoribacteraceae</taxon>
        <taxon>Odoribacter</taxon>
    </lineage>
</organism>
<keyword evidence="5 9" id="KW-0169">Cobalamin biosynthesis</keyword>
<dbReference type="PANTHER" id="PTHR34308:SF1">
    <property type="entry name" value="COBALAMIN BIOSYNTHESIS PROTEIN CBIB"/>
    <property type="match status" value="1"/>
</dbReference>
<comment type="function">
    <text evidence="9">Converts cobyric acid to cobinamide by the addition of aminopropanol on the F carboxylic group.</text>
</comment>
<evidence type="ECO:0000313" key="10">
    <source>
        <dbReference type="EMBL" id="EHP45744.1"/>
    </source>
</evidence>
<dbReference type="HAMAP" id="MF_00024">
    <property type="entry name" value="CobD_CbiB"/>
    <property type="match status" value="1"/>
</dbReference>
<keyword evidence="4 9" id="KW-1003">Cell membrane</keyword>
<evidence type="ECO:0000256" key="3">
    <source>
        <dbReference type="ARBA" id="ARBA00006263"/>
    </source>
</evidence>
<comment type="similarity">
    <text evidence="3 9">Belongs to the CobD/CbiB family.</text>
</comment>
<evidence type="ECO:0000256" key="5">
    <source>
        <dbReference type="ARBA" id="ARBA00022573"/>
    </source>
</evidence>
<reference evidence="10 11" key="1">
    <citation type="submission" date="2012-01" db="EMBL/GenBank/DDBJ databases">
        <title>The Genome Sequence of Odoribacter laneus YIT 12061.</title>
        <authorList>
            <consortium name="The Broad Institute Genome Sequencing Platform"/>
            <person name="Earl A."/>
            <person name="Ward D."/>
            <person name="Feldgarden M."/>
            <person name="Gevers D."/>
            <person name="Morotomi M."/>
            <person name="Young S.K."/>
            <person name="Zeng Q."/>
            <person name="Gargeya S."/>
            <person name="Fitzgerald M."/>
            <person name="Haas B."/>
            <person name="Abouelleil A."/>
            <person name="Alvarado L."/>
            <person name="Arachchi H.M."/>
            <person name="Berlin A."/>
            <person name="Chapman S.B."/>
            <person name="Gearin G."/>
            <person name="Goldberg J."/>
            <person name="Griggs A."/>
            <person name="Gujja S."/>
            <person name="Hansen M."/>
            <person name="Heiman D."/>
            <person name="Howarth C."/>
            <person name="Larimer J."/>
            <person name="Lui A."/>
            <person name="MacDonald P.J.P."/>
            <person name="McCowen C."/>
            <person name="Montmayeur A."/>
            <person name="Murphy C."/>
            <person name="Neiman D."/>
            <person name="Pearson M."/>
            <person name="Priest M."/>
            <person name="Roberts A."/>
            <person name="Saif S."/>
            <person name="Shea T."/>
            <person name="Sisk P."/>
            <person name="Stolte C."/>
            <person name="Sykes S."/>
            <person name="Wortman J."/>
            <person name="Nusbaum C."/>
            <person name="Birren B."/>
        </authorList>
    </citation>
    <scope>NUCLEOTIDE SEQUENCE [LARGE SCALE GENOMIC DNA]</scope>
    <source>
        <strain evidence="10 11">YIT 12061</strain>
    </source>
</reference>
<evidence type="ECO:0000256" key="6">
    <source>
        <dbReference type="ARBA" id="ARBA00022692"/>
    </source>
</evidence>
<dbReference type="GO" id="GO:0005886">
    <property type="term" value="C:plasma membrane"/>
    <property type="evidence" value="ECO:0007669"/>
    <property type="project" value="UniProtKB-SubCell"/>
</dbReference>
<dbReference type="GO" id="GO:0009236">
    <property type="term" value="P:cobalamin biosynthetic process"/>
    <property type="evidence" value="ECO:0007669"/>
    <property type="project" value="UniProtKB-UniRule"/>
</dbReference>
<dbReference type="PATRIC" id="fig|742817.3.peg.2908"/>
<comment type="subcellular location">
    <subcellularLocation>
        <location evidence="1 9">Cell membrane</location>
        <topology evidence="1 9">Multi-pass membrane protein</topology>
    </subcellularLocation>
</comment>
<comment type="caution">
    <text evidence="10">The sequence shown here is derived from an EMBL/GenBank/DDBJ whole genome shotgun (WGS) entry which is preliminary data.</text>
</comment>